<dbReference type="PANTHER" id="PTHR46696">
    <property type="entry name" value="P450, PUTATIVE (EUROFUNG)-RELATED"/>
    <property type="match status" value="1"/>
</dbReference>
<accession>A0ABT1PSW1</accession>
<dbReference type="InterPro" id="IPR002397">
    <property type="entry name" value="Cyt_P450_B"/>
</dbReference>
<dbReference type="InterPro" id="IPR001128">
    <property type="entry name" value="Cyt_P450"/>
</dbReference>
<evidence type="ECO:0000313" key="3">
    <source>
        <dbReference type="EMBL" id="MCQ4080754.1"/>
    </source>
</evidence>
<dbReference type="PROSITE" id="PS00086">
    <property type="entry name" value="CYTOCHROME_P450"/>
    <property type="match status" value="1"/>
</dbReference>
<dbReference type="PRINTS" id="PR00359">
    <property type="entry name" value="BP450"/>
</dbReference>
<name>A0ABT1PSW1_9ACTN</name>
<evidence type="ECO:0000256" key="2">
    <source>
        <dbReference type="RuleBase" id="RU000461"/>
    </source>
</evidence>
<keyword evidence="2" id="KW-0349">Heme</keyword>
<protein>
    <submittedName>
        <fullName evidence="3">Cytochrome P450</fullName>
    </submittedName>
</protein>
<reference evidence="3" key="1">
    <citation type="submission" date="2022-06" db="EMBL/GenBank/DDBJ databases">
        <title>Draft genome sequence of Streptomyces sp. RB6PN25 isolated from peat swamp forest in Thailand.</title>
        <authorList>
            <person name="Duangmal K."/>
            <person name="Klaysubun C."/>
        </authorList>
    </citation>
    <scope>NUCLEOTIDE SEQUENCE</scope>
    <source>
        <strain evidence="3">RB6PN25</strain>
    </source>
</reference>
<dbReference type="Proteomes" id="UP001057702">
    <property type="component" value="Unassembled WGS sequence"/>
</dbReference>
<keyword evidence="2" id="KW-0479">Metal-binding</keyword>
<dbReference type="Gene3D" id="1.10.630.10">
    <property type="entry name" value="Cytochrome P450"/>
    <property type="match status" value="1"/>
</dbReference>
<proteinExistence type="inferred from homology"/>
<evidence type="ECO:0000256" key="1">
    <source>
        <dbReference type="ARBA" id="ARBA00010617"/>
    </source>
</evidence>
<dbReference type="Pfam" id="PF00067">
    <property type="entry name" value="p450"/>
    <property type="match status" value="1"/>
</dbReference>
<keyword evidence="4" id="KW-1185">Reference proteome</keyword>
<dbReference type="SUPFAM" id="SSF48264">
    <property type="entry name" value="Cytochrome P450"/>
    <property type="match status" value="1"/>
</dbReference>
<dbReference type="InterPro" id="IPR036396">
    <property type="entry name" value="Cyt_P450_sf"/>
</dbReference>
<dbReference type="CDD" id="cd11029">
    <property type="entry name" value="CYP107-like"/>
    <property type="match status" value="1"/>
</dbReference>
<dbReference type="EMBL" id="JANFNG010000005">
    <property type="protein sequence ID" value="MCQ4080754.1"/>
    <property type="molecule type" value="Genomic_DNA"/>
</dbReference>
<evidence type="ECO:0000313" key="4">
    <source>
        <dbReference type="Proteomes" id="UP001057702"/>
    </source>
</evidence>
<gene>
    <name evidence="3" type="ORF">NGB36_09095</name>
</gene>
<dbReference type="RefSeq" id="WP_255919670.1">
    <property type="nucleotide sequence ID" value="NZ_JANFNG010000005.1"/>
</dbReference>
<comment type="similarity">
    <text evidence="1 2">Belongs to the cytochrome P450 family.</text>
</comment>
<sequence length="409" mass="44887">MPPPDVSMQPFAPQHAALPYQAYRLLLDRGPVHRLPVADGLTTWVVCGHETARRLLADPRLSIDPASTTCEMREKLQALATEEKQSLAGRHLLSTDPPDHTRMRKITSRALTARKINALRPKVEEIACELLDALAGRTTADLLTEYALPLTVRVLCDLLGLPPAGVDVFHQLGWLVVRGDAEDDESFKGVIASLAAYFAEVRDHPEVLRADGLMRLLLQAHADQEITDGELNSLLFQLFFAGHESTSYFIANAIAALRQHPDQWNLLCGNLSLIDAAVEEMLRYEGSVKSATWRFATEPVEADGALIGPGEPLLIVFAAANRDTGHVSDPDHLDITRPPSAHLSFGHGAHHCLGHALGRLEAATALTTLISRYPTLQVDRAYEQLPWRSNIVMRGMSALPVRLAPEPAR</sequence>
<dbReference type="InterPro" id="IPR017972">
    <property type="entry name" value="Cyt_P450_CS"/>
</dbReference>
<organism evidence="3 4">
    <name type="scientific">Streptomyces humicola</name>
    <dbReference type="NCBI Taxonomy" id="2953240"/>
    <lineage>
        <taxon>Bacteria</taxon>
        <taxon>Bacillati</taxon>
        <taxon>Actinomycetota</taxon>
        <taxon>Actinomycetes</taxon>
        <taxon>Kitasatosporales</taxon>
        <taxon>Streptomycetaceae</taxon>
        <taxon>Streptomyces</taxon>
    </lineage>
</organism>
<keyword evidence="2" id="KW-0408">Iron</keyword>
<dbReference type="PANTHER" id="PTHR46696:SF1">
    <property type="entry name" value="CYTOCHROME P450 YJIB-RELATED"/>
    <property type="match status" value="1"/>
</dbReference>
<keyword evidence="2" id="KW-0560">Oxidoreductase</keyword>
<keyword evidence="2" id="KW-0503">Monooxygenase</keyword>
<comment type="caution">
    <text evidence="3">The sequence shown here is derived from an EMBL/GenBank/DDBJ whole genome shotgun (WGS) entry which is preliminary data.</text>
</comment>